<comment type="caution">
    <text evidence="1">The sequence shown here is derived from an EMBL/GenBank/DDBJ whole genome shotgun (WGS) entry which is preliminary data.</text>
</comment>
<proteinExistence type="predicted"/>
<keyword evidence="2" id="KW-1185">Reference proteome</keyword>
<dbReference type="Proteomes" id="UP000193104">
    <property type="component" value="Unassembled WGS sequence"/>
</dbReference>
<gene>
    <name evidence="1" type="ORF">HA48_03905</name>
</gene>
<dbReference type="Pfam" id="PF05954">
    <property type="entry name" value="Phage_GPD"/>
    <property type="match status" value="1"/>
</dbReference>
<dbReference type="OrthoDB" id="4070623at2"/>
<dbReference type="PANTHER" id="PTHR35862:SF3">
    <property type="entry name" value="FELS-2 PROPHAGE PROTEIN"/>
    <property type="match status" value="1"/>
</dbReference>
<dbReference type="EMBL" id="MLFS01000007">
    <property type="protein sequence ID" value="ORM74493.1"/>
    <property type="molecule type" value="Genomic_DNA"/>
</dbReference>
<evidence type="ECO:0008006" key="3">
    <source>
        <dbReference type="Google" id="ProtNLM"/>
    </source>
</evidence>
<protein>
    <recommendedName>
        <fullName evidence="3">Late control protein D</fullName>
    </recommendedName>
</protein>
<organism evidence="1 2">
    <name type="scientific">Pantoea wallisii</name>
    <dbReference type="NCBI Taxonomy" id="1076551"/>
    <lineage>
        <taxon>Bacteria</taxon>
        <taxon>Pseudomonadati</taxon>
        <taxon>Pseudomonadota</taxon>
        <taxon>Gammaproteobacteria</taxon>
        <taxon>Enterobacterales</taxon>
        <taxon>Erwiniaceae</taxon>
        <taxon>Pantoea</taxon>
    </lineage>
</organism>
<evidence type="ECO:0000313" key="2">
    <source>
        <dbReference type="Proteomes" id="UP000193104"/>
    </source>
</evidence>
<dbReference type="InterPro" id="IPR052726">
    <property type="entry name" value="Phage_Baseplate_Hub"/>
</dbReference>
<reference evidence="1 2" key="1">
    <citation type="journal article" date="2017" name="Antonie Van Leeuwenhoek">
        <title>Phylogenomic resolution of the bacterial genus Pantoea and its relationship with Erwinia and Tatumella.</title>
        <authorList>
            <person name="Palmer M."/>
            <person name="Steenkamp E.T."/>
            <person name="Coetzee M.P."/>
            <person name="Chan W.Y."/>
            <person name="van Zyl E."/>
            <person name="De Maayer P."/>
            <person name="Coutinho T.A."/>
            <person name="Blom J."/>
            <person name="Smits T.H."/>
            <person name="Duffy B."/>
            <person name="Venter S.N."/>
        </authorList>
    </citation>
    <scope>NUCLEOTIDE SEQUENCE [LARGE SCALE GENOMIC DNA]</scope>
    <source>
        <strain evidence="1 2">LMG 26277</strain>
    </source>
</reference>
<dbReference type="SUPFAM" id="SSF69279">
    <property type="entry name" value="Phage tail proteins"/>
    <property type="match status" value="1"/>
</dbReference>
<dbReference type="STRING" id="1076551.HA48_03905"/>
<accession>A0A1X1DCN5</accession>
<dbReference type="PANTHER" id="PTHR35862">
    <property type="entry name" value="FELS-2 PROPHAGE PROTEIN"/>
    <property type="match status" value="1"/>
</dbReference>
<name>A0A1X1DCN5_9GAMM</name>
<evidence type="ECO:0000313" key="1">
    <source>
        <dbReference type="EMBL" id="ORM74493.1"/>
    </source>
</evidence>
<sequence>MNPLSNVLLQTGAQLTPDFSLSVNAQDITTNVRQRLISLTLTDNRGFEADQLNIELDDADGQLMMPALGEELQLSLGWQGFALTDKGRFTVDSIQHHGAPDALTLTARSANFLGSLNQQREVSYDNTTLGEIVAQIAARNHLQPHLAAGFAGISVLHIDQTHESDAGFMTRLATLYGAVAAVKAGKLLFIRPGNGTSVSGKPIAPVILTRKEGDAHSFNLAGRDGYTGVTAHWLSTKASKPQQVNLQRKTSEQAAFTVDHPAAKTPGMPAVAKPGQENYLAGSKENVFTLTTLYPTKELAMRAAEAKWKNLQQGHASVSLKLAKGRADLFPETPVTLSGFKTVIDRQPWLITKVTHLLNAGGFITQLECEILLENAEYEAKEK</sequence>
<dbReference type="AlphaFoldDB" id="A0A1X1DCN5"/>